<feature type="chain" id="PRO_5042135795" description="Tetraspanin-18" evidence="3">
    <location>
        <begin position="23"/>
        <end position="290"/>
    </location>
</feature>
<dbReference type="EMBL" id="JAWXYG010000005">
    <property type="protein sequence ID" value="KAK4272967.1"/>
    <property type="molecule type" value="Genomic_DNA"/>
</dbReference>
<feature type="compositionally biased region" description="Polar residues" evidence="1">
    <location>
        <begin position="238"/>
        <end position="248"/>
    </location>
</feature>
<dbReference type="Proteomes" id="UP001293593">
    <property type="component" value="Unassembled WGS sequence"/>
</dbReference>
<evidence type="ECO:0008006" key="6">
    <source>
        <dbReference type="Google" id="ProtNLM"/>
    </source>
</evidence>
<dbReference type="AlphaFoldDB" id="A0AAE1JLI5"/>
<organism evidence="4 5">
    <name type="scientific">Acacia crassicarpa</name>
    <name type="common">northern wattle</name>
    <dbReference type="NCBI Taxonomy" id="499986"/>
    <lineage>
        <taxon>Eukaryota</taxon>
        <taxon>Viridiplantae</taxon>
        <taxon>Streptophyta</taxon>
        <taxon>Embryophyta</taxon>
        <taxon>Tracheophyta</taxon>
        <taxon>Spermatophyta</taxon>
        <taxon>Magnoliopsida</taxon>
        <taxon>eudicotyledons</taxon>
        <taxon>Gunneridae</taxon>
        <taxon>Pentapetalae</taxon>
        <taxon>rosids</taxon>
        <taxon>fabids</taxon>
        <taxon>Fabales</taxon>
        <taxon>Fabaceae</taxon>
        <taxon>Caesalpinioideae</taxon>
        <taxon>mimosoid clade</taxon>
        <taxon>Acacieae</taxon>
        <taxon>Acacia</taxon>
    </lineage>
</organism>
<keyword evidence="3" id="KW-0732">Signal</keyword>
<evidence type="ECO:0000313" key="4">
    <source>
        <dbReference type="EMBL" id="KAK4272967.1"/>
    </source>
</evidence>
<feature type="transmembrane region" description="Helical" evidence="2">
    <location>
        <begin position="133"/>
        <end position="157"/>
    </location>
</feature>
<feature type="signal peptide" evidence="3">
    <location>
        <begin position="1"/>
        <end position="22"/>
    </location>
</feature>
<protein>
    <recommendedName>
        <fullName evidence="6">Tetraspanin-18</fullName>
    </recommendedName>
</protein>
<comment type="caution">
    <text evidence="4">The sequence shown here is derived from an EMBL/GenBank/DDBJ whole genome shotgun (WGS) entry which is preliminary data.</text>
</comment>
<feature type="region of interest" description="Disordered" evidence="1">
    <location>
        <begin position="268"/>
        <end position="290"/>
    </location>
</feature>
<accession>A0AAE1JLI5</accession>
<keyword evidence="5" id="KW-1185">Reference proteome</keyword>
<feature type="compositionally biased region" description="Polar residues" evidence="1">
    <location>
        <begin position="278"/>
        <end position="290"/>
    </location>
</feature>
<evidence type="ECO:0000256" key="2">
    <source>
        <dbReference type="SAM" id="Phobius"/>
    </source>
</evidence>
<feature type="region of interest" description="Disordered" evidence="1">
    <location>
        <begin position="229"/>
        <end position="251"/>
    </location>
</feature>
<evidence type="ECO:0000313" key="5">
    <source>
        <dbReference type="Proteomes" id="UP001293593"/>
    </source>
</evidence>
<evidence type="ECO:0000256" key="1">
    <source>
        <dbReference type="SAM" id="MobiDB-lite"/>
    </source>
</evidence>
<feature type="transmembrane region" description="Helical" evidence="2">
    <location>
        <begin position="189"/>
        <end position="208"/>
    </location>
</feature>
<sequence length="290" mass="32529">MRRNCCHPFLAFLLKFLNFLHAFAGVSIILYSIWMMNQWEHHIPVQPSPATSPSSSSPSIPSNSRPNWASARFTSLNLAVDTVSGFDDGLILNFRSVKLPAPWFIYSFMGVGIVLCCITFLGCIAAEVVHSCCLCFYTILISVILLVEAALVGLIAIDHHWEEDFPYDPTGELDSLRSFIEDNQDICEWVGLSVLIVQALSLLLALILRATISTRKTDIDYEDEYSVSRRNWEPQPNHPSCQPSGSTKSHNKGIVSNIWNSRIRDKYGLNSGDKYSLPIQNSSQDNNSRQ</sequence>
<dbReference type="PRINTS" id="PR00259">
    <property type="entry name" value="TMFOUR"/>
</dbReference>
<reference evidence="4" key="1">
    <citation type="submission" date="2023-10" db="EMBL/GenBank/DDBJ databases">
        <title>Chromosome-level genome of the transformable northern wattle, Acacia crassicarpa.</title>
        <authorList>
            <person name="Massaro I."/>
            <person name="Sinha N.R."/>
            <person name="Poethig S."/>
            <person name="Leichty A.R."/>
        </authorList>
    </citation>
    <scope>NUCLEOTIDE SEQUENCE</scope>
    <source>
        <strain evidence="4">Acra3RX</strain>
        <tissue evidence="4">Leaf</tissue>
    </source>
</reference>
<name>A0AAE1JLI5_9FABA</name>
<feature type="transmembrane region" description="Helical" evidence="2">
    <location>
        <begin position="103"/>
        <end position="126"/>
    </location>
</feature>
<keyword evidence="2" id="KW-0812">Transmembrane</keyword>
<evidence type="ECO:0000256" key="3">
    <source>
        <dbReference type="SAM" id="SignalP"/>
    </source>
</evidence>
<proteinExistence type="predicted"/>
<keyword evidence="2" id="KW-1133">Transmembrane helix</keyword>
<gene>
    <name evidence="4" type="ORF">QN277_021452</name>
</gene>
<keyword evidence="2" id="KW-0472">Membrane</keyword>
<feature type="transmembrane region" description="Helical" evidence="2">
    <location>
        <begin position="12"/>
        <end position="34"/>
    </location>
</feature>